<reference evidence="2" key="1">
    <citation type="submission" date="2020-02" db="EMBL/GenBank/DDBJ databases">
        <authorList>
            <person name="Meier V. D."/>
        </authorList>
    </citation>
    <scope>NUCLEOTIDE SEQUENCE</scope>
    <source>
        <strain evidence="2">AVDCRST_MAG87</strain>
    </source>
</reference>
<accession>A0A6J4V6Q2</accession>
<organism evidence="2">
    <name type="scientific">uncultured Thermomicrobiales bacterium</name>
    <dbReference type="NCBI Taxonomy" id="1645740"/>
    <lineage>
        <taxon>Bacteria</taxon>
        <taxon>Pseudomonadati</taxon>
        <taxon>Thermomicrobiota</taxon>
        <taxon>Thermomicrobia</taxon>
        <taxon>Thermomicrobiales</taxon>
        <taxon>environmental samples</taxon>
    </lineage>
</organism>
<evidence type="ECO:0000313" key="2">
    <source>
        <dbReference type="EMBL" id="CAA9570196.1"/>
    </source>
</evidence>
<evidence type="ECO:0000256" key="1">
    <source>
        <dbReference type="SAM" id="MobiDB-lite"/>
    </source>
</evidence>
<dbReference type="AlphaFoldDB" id="A0A6J4V6Q2"/>
<name>A0A6J4V6Q2_9BACT</name>
<sequence length="42" mass="4751">MLNIGTDTRISRLAIRSPDIRNDVSQTGPHEAVRPRPKEHSE</sequence>
<proteinExistence type="predicted"/>
<feature type="compositionally biased region" description="Basic and acidic residues" evidence="1">
    <location>
        <begin position="31"/>
        <end position="42"/>
    </location>
</feature>
<gene>
    <name evidence="2" type="ORF">AVDCRST_MAG87-2340</name>
</gene>
<protein>
    <submittedName>
        <fullName evidence="2">Uncharacterized protein</fullName>
    </submittedName>
</protein>
<feature type="region of interest" description="Disordered" evidence="1">
    <location>
        <begin position="17"/>
        <end position="42"/>
    </location>
</feature>
<dbReference type="EMBL" id="CADCWJ010000517">
    <property type="protein sequence ID" value="CAA9570196.1"/>
    <property type="molecule type" value="Genomic_DNA"/>
</dbReference>